<evidence type="ECO:0000313" key="2">
    <source>
        <dbReference type="EMBL" id="KAJ8051134.1"/>
    </source>
</evidence>
<reference evidence="2" key="1">
    <citation type="submission" date="2021-10" db="EMBL/GenBank/DDBJ databases">
        <title>Tropical sea cucumber genome reveals ecological adaptation and Cuvierian tubules defense mechanism.</title>
        <authorList>
            <person name="Chen T."/>
        </authorList>
    </citation>
    <scope>NUCLEOTIDE SEQUENCE</scope>
    <source>
        <strain evidence="2">Nanhai2018</strain>
        <tissue evidence="2">Muscle</tissue>
    </source>
</reference>
<dbReference type="EMBL" id="JAIZAY010000010">
    <property type="protein sequence ID" value="KAJ8034932.1"/>
    <property type="molecule type" value="Genomic_DNA"/>
</dbReference>
<name>A0A9Q1HKW9_HOLLE</name>
<dbReference type="OrthoDB" id="6630692at2759"/>
<protein>
    <submittedName>
        <fullName evidence="2">Uncharacterized protein</fullName>
    </submittedName>
</protein>
<dbReference type="AlphaFoldDB" id="A0A9Q1HKW9"/>
<dbReference type="Proteomes" id="UP001152320">
    <property type="component" value="Chromosome 1"/>
</dbReference>
<evidence type="ECO:0000313" key="3">
    <source>
        <dbReference type="Proteomes" id="UP001152320"/>
    </source>
</evidence>
<dbReference type="EMBL" id="JAIZAY010000001">
    <property type="protein sequence ID" value="KAJ8051134.1"/>
    <property type="molecule type" value="Genomic_DNA"/>
</dbReference>
<proteinExistence type="predicted"/>
<dbReference type="Proteomes" id="UP001152320">
    <property type="component" value="Chromosome 10"/>
</dbReference>
<accession>A0A9Q1HKW9</accession>
<comment type="caution">
    <text evidence="2">The sequence shown here is derived from an EMBL/GenBank/DDBJ whole genome shotgun (WGS) entry which is preliminary data.</text>
</comment>
<gene>
    <name evidence="2" type="ORF">HOLleu_04587</name>
    <name evidence="1" type="ORF">HOLleu_21961</name>
</gene>
<organism evidence="2 3">
    <name type="scientific">Holothuria leucospilota</name>
    <name type="common">Black long sea cucumber</name>
    <name type="synonym">Mertensiothuria leucospilota</name>
    <dbReference type="NCBI Taxonomy" id="206669"/>
    <lineage>
        <taxon>Eukaryota</taxon>
        <taxon>Metazoa</taxon>
        <taxon>Echinodermata</taxon>
        <taxon>Eleutherozoa</taxon>
        <taxon>Echinozoa</taxon>
        <taxon>Holothuroidea</taxon>
        <taxon>Aspidochirotacea</taxon>
        <taxon>Aspidochirotida</taxon>
        <taxon>Holothuriidae</taxon>
        <taxon>Holothuria</taxon>
    </lineage>
</organism>
<sequence length="71" mass="8435">MHPHTRQTGYLKYNFITTNKDCYRYSLYPRTIPEWNLLDLDTRIAPDVNSFKEKLDCLDIKALSAKAHFEI</sequence>
<keyword evidence="3" id="KW-1185">Reference proteome</keyword>
<evidence type="ECO:0000313" key="1">
    <source>
        <dbReference type="EMBL" id="KAJ8034932.1"/>
    </source>
</evidence>